<feature type="compositionally biased region" description="Low complexity" evidence="1">
    <location>
        <begin position="306"/>
        <end position="323"/>
    </location>
</feature>
<protein>
    <recommendedName>
        <fullName evidence="2">TOG domain-containing protein</fullName>
    </recommendedName>
</protein>
<feature type="compositionally biased region" description="Polar residues" evidence="1">
    <location>
        <begin position="686"/>
        <end position="704"/>
    </location>
</feature>
<dbReference type="PANTHER" id="PTHR21567">
    <property type="entry name" value="CLASP"/>
    <property type="match status" value="1"/>
</dbReference>
<feature type="region of interest" description="Disordered" evidence="1">
    <location>
        <begin position="1532"/>
        <end position="1552"/>
    </location>
</feature>
<evidence type="ECO:0000313" key="4">
    <source>
        <dbReference type="Proteomes" id="UP000827092"/>
    </source>
</evidence>
<dbReference type="InterPro" id="IPR034085">
    <property type="entry name" value="TOG"/>
</dbReference>
<feature type="region of interest" description="Disordered" evidence="1">
    <location>
        <begin position="636"/>
        <end position="704"/>
    </location>
</feature>
<comment type="caution">
    <text evidence="3">The sequence shown here is derived from an EMBL/GenBank/DDBJ whole genome shotgun (WGS) entry which is preliminary data.</text>
</comment>
<dbReference type="Gene3D" id="1.25.10.10">
    <property type="entry name" value="Leucine-rich Repeat Variant"/>
    <property type="match status" value="3"/>
</dbReference>
<name>A0AAV6VFA3_9ARAC</name>
<feature type="compositionally biased region" description="Low complexity" evidence="1">
    <location>
        <begin position="675"/>
        <end position="685"/>
    </location>
</feature>
<feature type="domain" description="TOG" evidence="2">
    <location>
        <begin position="413"/>
        <end position="646"/>
    </location>
</feature>
<organism evidence="3 4">
    <name type="scientific">Oedothorax gibbosus</name>
    <dbReference type="NCBI Taxonomy" id="931172"/>
    <lineage>
        <taxon>Eukaryota</taxon>
        <taxon>Metazoa</taxon>
        <taxon>Ecdysozoa</taxon>
        <taxon>Arthropoda</taxon>
        <taxon>Chelicerata</taxon>
        <taxon>Arachnida</taxon>
        <taxon>Araneae</taxon>
        <taxon>Araneomorphae</taxon>
        <taxon>Entelegynae</taxon>
        <taxon>Araneoidea</taxon>
        <taxon>Linyphiidae</taxon>
        <taxon>Erigoninae</taxon>
        <taxon>Oedothorax</taxon>
    </lineage>
</organism>
<proteinExistence type="predicted"/>
<dbReference type="GO" id="GO:0000776">
    <property type="term" value="C:kinetochore"/>
    <property type="evidence" value="ECO:0007669"/>
    <property type="project" value="TreeGrafter"/>
</dbReference>
<dbReference type="SUPFAM" id="SSF48371">
    <property type="entry name" value="ARM repeat"/>
    <property type="match status" value="1"/>
</dbReference>
<dbReference type="InterPro" id="IPR024395">
    <property type="entry name" value="CLASP_N_dom"/>
</dbReference>
<feature type="compositionally biased region" description="Polar residues" evidence="1">
    <location>
        <begin position="1136"/>
        <end position="1151"/>
    </location>
</feature>
<feature type="domain" description="TOG" evidence="2">
    <location>
        <begin position="903"/>
        <end position="1141"/>
    </location>
</feature>
<feature type="region of interest" description="Disordered" evidence="1">
    <location>
        <begin position="282"/>
        <end position="351"/>
    </location>
</feature>
<feature type="domain" description="TOG" evidence="2">
    <location>
        <begin position="1290"/>
        <end position="1535"/>
    </location>
</feature>
<dbReference type="GO" id="GO:0008017">
    <property type="term" value="F:microtubule binding"/>
    <property type="evidence" value="ECO:0007669"/>
    <property type="project" value="TreeGrafter"/>
</dbReference>
<feature type="region of interest" description="Disordered" evidence="1">
    <location>
        <begin position="1"/>
        <end position="118"/>
    </location>
</feature>
<dbReference type="GO" id="GO:0045180">
    <property type="term" value="C:basal cortex"/>
    <property type="evidence" value="ECO:0007669"/>
    <property type="project" value="TreeGrafter"/>
</dbReference>
<evidence type="ECO:0000256" key="1">
    <source>
        <dbReference type="SAM" id="MobiDB-lite"/>
    </source>
</evidence>
<dbReference type="EMBL" id="JAFNEN010000086">
    <property type="protein sequence ID" value="KAG8195480.1"/>
    <property type="molecule type" value="Genomic_DNA"/>
</dbReference>
<evidence type="ECO:0000259" key="2">
    <source>
        <dbReference type="SMART" id="SM01349"/>
    </source>
</evidence>
<sequence length="1552" mass="171135">MPTTKYQPQTSPHTVSNGSVLSNELSNSSVDRKLTNGNGTVGNGSTEEHLSDTCDGPSVVTNGHSRSDDSGSPGRTKKFLAVGECSNGHSLQNGGRPHSVLKDSSPSRSKSHSPDLRVRFSDEDIIPPATCQALPGYRNGATTTVCDSIPKNGDSEVNNESSESEITDFELGINNSKAGNSDLKLVNGDSKLLNDDSCSGNGSPTKDLGATGVNPTLWLGDDQMVLFPGKGLSEETDSNSQKSVAKSYEGLISPNGTSILWDEDTDWILLFDNMIRYADRKQQRTTRSCGCRGSRTGDETDSKSQSSVTKSAAKRASSAPPVRRQMIQSSKSMPSSNTPKRKPSLKSTTKPMISEVAKNILQADPNGMKTSPWPNLASERKSLMKNYGSGAGGADEEMFIKSFEDVPRINLYSAKELESELTKIKDCLGNPSNDWEKRVEMSIRLRSLIVAGAPDYDEFYPFLRLLEQPFQTSIKDLRSQVVREAAITIAYLSQQLGSKLDHFAEALLPCLIILIPNSAKIMSTAGIVAIRFIIRYTHVSRLIPIITSHLSSKSKDIRKTCFEFLDQLLVTWPTQPMEKHVGALSDAIRKGISDADPEARAFSRKAFWSFADHFRDQADQLLTSLDTSKQRMLHEELTMSNSSSSSSLTHTQQRPYSRTPAHNHHAGSVENLAIGRTGTLGRRTGISNLPVSKQDPSSGIPTRLRSTSAIDLSAVRRAKAQASYATLANLSRGSGASLPRTPGARRNDISVHAITSPERVIKTTRPRGSSQSQPSSRPDSPSSRLSYATYSTTDGKSNRPRSKSGIPIATSRDASPTRTSFAHERRLSGSRSRLTGAGEKYSSMSNSSGTPLMGEKMLQQSREAEVAVADALRAPVRRRYNAFEDQSDESETSSVCSDRSFSSFGRSVDDINEVIHNLHSIHWSDRKEGLQALQAFFRSGHVLTHIELKKVTDIFTKIFMDPHTKVFSLFLDALNELLIIHKNDLHSWLYVLLTRLFIKMGCDILGSVLAKIQKTLELVKDSFPYENQFSAILKFLNDQTQTPNTKVKIALLKYMHSLISEMDPSKFSSANPEVNFAIMKVITWTAGPKSSDLRKCGEDVLVALFSLNPPEYSNLIEQLPKAYKDSAFQLLHSRYPRSNPSTPRSVGNRNSPCPVKGHLQSPNSGLPWPRSHGGTPQNRSFEYDDTENLNPEEITNSWKKTMSEIEEYKSDDFYDKMSEKIIRDSPSRTIGSRHNSLDGRYDSLVDRLELNSSADSSPTKRSPSDYSSLNFPRNEAAFMLDKDLAENPSEVDNEIDDHKAIYSIVDELSQSSKNEKKIEALGRLICLTKEQSSIISNDDFRVILKEVIQTVADPSLPVKTQALNALYELIKTKADYFQDYIELTLLRILEAHKDTLNADYNSVDIPEMCCAAKMAEMCTAVAAVNLPPDQCVRILNALILTGQKPMNQEAIKMLTKLVEHHPKPTVLNLLPEVMPALIKACDNNESPVRKAAVFCMVAIHCKVGEAMQPHLANLNSCKMKLLNIYIKKAQMQKSGNNSPGSPVNPPSSSSSQ</sequence>
<gene>
    <name evidence="3" type="ORF">JTE90_010784</name>
</gene>
<dbReference type="Pfam" id="PF12348">
    <property type="entry name" value="CLASP_N"/>
    <property type="match status" value="1"/>
</dbReference>
<dbReference type="SMART" id="SM01349">
    <property type="entry name" value="TOG"/>
    <property type="match status" value="3"/>
</dbReference>
<keyword evidence="4" id="KW-1185">Reference proteome</keyword>
<dbReference type="GO" id="GO:0040001">
    <property type="term" value="P:establishment of mitotic spindle localization"/>
    <property type="evidence" value="ECO:0007669"/>
    <property type="project" value="TreeGrafter"/>
</dbReference>
<dbReference type="PANTHER" id="PTHR21567:SF9">
    <property type="entry name" value="CLIP-ASSOCIATING PROTEIN"/>
    <property type="match status" value="1"/>
</dbReference>
<dbReference type="GO" id="GO:0072686">
    <property type="term" value="C:mitotic spindle"/>
    <property type="evidence" value="ECO:0007669"/>
    <property type="project" value="TreeGrafter"/>
</dbReference>
<feature type="compositionally biased region" description="Polar residues" evidence="1">
    <location>
        <begin position="1"/>
        <end position="14"/>
    </location>
</feature>
<feature type="region of interest" description="Disordered" evidence="1">
    <location>
        <begin position="732"/>
        <end position="851"/>
    </location>
</feature>
<evidence type="ECO:0000313" key="3">
    <source>
        <dbReference type="EMBL" id="KAG8195480.1"/>
    </source>
</evidence>
<feature type="compositionally biased region" description="Low complexity" evidence="1">
    <location>
        <begin position="1534"/>
        <end position="1552"/>
    </location>
</feature>
<dbReference type="InterPro" id="IPR016024">
    <property type="entry name" value="ARM-type_fold"/>
</dbReference>
<accession>A0AAV6VFA3</accession>
<dbReference type="Proteomes" id="UP000827092">
    <property type="component" value="Unassembled WGS sequence"/>
</dbReference>
<feature type="region of interest" description="Disordered" evidence="1">
    <location>
        <begin position="1134"/>
        <end position="1190"/>
    </location>
</feature>
<dbReference type="GO" id="GO:0005815">
    <property type="term" value="C:microtubule organizing center"/>
    <property type="evidence" value="ECO:0007669"/>
    <property type="project" value="TreeGrafter"/>
</dbReference>
<dbReference type="GO" id="GO:0005876">
    <property type="term" value="C:spindle microtubule"/>
    <property type="evidence" value="ECO:0007669"/>
    <property type="project" value="TreeGrafter"/>
</dbReference>
<feature type="compositionally biased region" description="Polar residues" evidence="1">
    <location>
        <begin position="326"/>
        <end position="338"/>
    </location>
</feature>
<dbReference type="GO" id="GO:0005881">
    <property type="term" value="C:cytoplasmic microtubule"/>
    <property type="evidence" value="ECO:0007669"/>
    <property type="project" value="TreeGrafter"/>
</dbReference>
<reference evidence="3 4" key="1">
    <citation type="journal article" date="2022" name="Nat. Ecol. Evol.">
        <title>A masculinizing supergene underlies an exaggerated male reproductive morph in a spider.</title>
        <authorList>
            <person name="Hendrickx F."/>
            <person name="De Corte Z."/>
            <person name="Sonet G."/>
            <person name="Van Belleghem S.M."/>
            <person name="Kostlbacher S."/>
            <person name="Vangestel C."/>
        </authorList>
    </citation>
    <scope>NUCLEOTIDE SEQUENCE [LARGE SCALE GENOMIC DNA]</scope>
    <source>
        <strain evidence="3">W744_W776</strain>
    </source>
</reference>
<feature type="compositionally biased region" description="Low complexity" evidence="1">
    <location>
        <begin position="766"/>
        <end position="786"/>
    </location>
</feature>
<feature type="compositionally biased region" description="Low complexity" evidence="1">
    <location>
        <begin position="15"/>
        <end position="29"/>
    </location>
</feature>
<dbReference type="InterPro" id="IPR011989">
    <property type="entry name" value="ARM-like"/>
</dbReference>
<dbReference type="GO" id="GO:0090307">
    <property type="term" value="P:mitotic spindle assembly"/>
    <property type="evidence" value="ECO:0007669"/>
    <property type="project" value="TreeGrafter"/>
</dbReference>